<accession>A0A849L441</accession>
<evidence type="ECO:0000313" key="2">
    <source>
        <dbReference type="EMBL" id="NNU80921.1"/>
    </source>
</evidence>
<protein>
    <submittedName>
        <fullName evidence="2">Uncharacterized protein</fullName>
    </submittedName>
</protein>
<keyword evidence="3" id="KW-1185">Reference proteome</keyword>
<dbReference type="EMBL" id="JABFBC010000002">
    <property type="protein sequence ID" value="NNU80921.1"/>
    <property type="molecule type" value="Genomic_DNA"/>
</dbReference>
<feature type="chain" id="PRO_5032925289" evidence="1">
    <location>
        <begin position="22"/>
        <end position="188"/>
    </location>
</feature>
<dbReference type="AlphaFoldDB" id="A0A849L441"/>
<name>A0A849L441_9RHOB</name>
<feature type="signal peptide" evidence="1">
    <location>
        <begin position="1"/>
        <end position="21"/>
    </location>
</feature>
<evidence type="ECO:0000313" key="3">
    <source>
        <dbReference type="Proteomes" id="UP000572377"/>
    </source>
</evidence>
<reference evidence="2 3" key="1">
    <citation type="submission" date="2020-05" db="EMBL/GenBank/DDBJ databases">
        <title>Gimesia benthica sp. nov., a novel planctomycete isolated from a deep-sea water sample of the Northwest Indian Ocean.</title>
        <authorList>
            <person name="Wang J."/>
            <person name="Ruan C."/>
            <person name="Song L."/>
            <person name="Zhu Y."/>
            <person name="Li A."/>
            <person name="Zheng X."/>
            <person name="Wang L."/>
            <person name="Lu Z."/>
            <person name="Huang Y."/>
            <person name="Du W."/>
            <person name="Zhou Y."/>
            <person name="Huang L."/>
            <person name="Dai X."/>
        </authorList>
    </citation>
    <scope>NUCLEOTIDE SEQUENCE [LARGE SCALE GENOMIC DNA]</scope>
    <source>
        <strain evidence="2 3">YYQ-30</strain>
    </source>
</reference>
<sequence length="188" mass="19988">MRIATTTITLAALALAAPAQADEVTDILASALAAYEEGDIAYAIEELDYAKQLMQGLQTGELAKFLPAAPEGWTMEVNSDANMAMSMFGGGGATTRGEYENGSESFSITIMVDNPMVVSMGAMLNNTAMMGQMGNVRRMGRQRVLEQNGELSMLVNNRVLVQGSGSDPDLIMSLFETIDLDALGSFGQ</sequence>
<comment type="caution">
    <text evidence="2">The sequence shown here is derived from an EMBL/GenBank/DDBJ whole genome shotgun (WGS) entry which is preliminary data.</text>
</comment>
<organism evidence="2 3">
    <name type="scientific">Halovulum dunhuangense</name>
    <dbReference type="NCBI Taxonomy" id="1505036"/>
    <lineage>
        <taxon>Bacteria</taxon>
        <taxon>Pseudomonadati</taxon>
        <taxon>Pseudomonadota</taxon>
        <taxon>Alphaproteobacteria</taxon>
        <taxon>Rhodobacterales</taxon>
        <taxon>Paracoccaceae</taxon>
        <taxon>Halovulum</taxon>
    </lineage>
</organism>
<proteinExistence type="predicted"/>
<keyword evidence="1" id="KW-0732">Signal</keyword>
<dbReference type="Proteomes" id="UP000572377">
    <property type="component" value="Unassembled WGS sequence"/>
</dbReference>
<evidence type="ECO:0000256" key="1">
    <source>
        <dbReference type="SAM" id="SignalP"/>
    </source>
</evidence>
<gene>
    <name evidence="2" type="ORF">HMH01_10775</name>
</gene>